<evidence type="ECO:0000256" key="5">
    <source>
        <dbReference type="ARBA" id="ARBA00022960"/>
    </source>
</evidence>
<evidence type="ECO:0000256" key="3">
    <source>
        <dbReference type="ARBA" id="ARBA00022676"/>
    </source>
</evidence>
<keyword evidence="9 10" id="KW-0961">Cell wall biogenesis/degradation</keyword>
<evidence type="ECO:0000256" key="7">
    <source>
        <dbReference type="ARBA" id="ARBA00023136"/>
    </source>
</evidence>
<keyword evidence="3 10" id="KW-0328">Glycosyltransferase</keyword>
<dbReference type="InterPro" id="IPR004276">
    <property type="entry name" value="GlycoTrans_28_N"/>
</dbReference>
<sequence>MSYSTSQARSRPAFEPARPSERPHGNDRVAASAGAIRVLIAAGGTGGHLYPGIAIAEEWMRLHPDSRVLFVGTTRGPETKAVPRAGYELQTIAARGLPRRPGLGWILALAGLARALVQSFRLVVDFKPHVVLGTGGYVSAPVVLVAKLFGIPVILQEQNSIPGATNRWLNLVATEVHISFLESRGYFRRKNNLRVSGNPIRRSLLLQDKGSAYESFGLDPEKRTLFVFGGSGGAKSIKLATEGALERLKPWSNLQVIWQTGAEDFEAIQAKFRSFPLKVRVFAYLDAIEKAYAIAEIAVCRAGAMTIAELTACGIAAILVPYPYATRDHQTHNARGLVERDAALVIPDKELTPEVLAQKIESLLRDEPRLRRIGRNARAFARIDAAQRIARSMEQLVHATTTPPGS</sequence>
<proteinExistence type="inferred from homology"/>
<evidence type="ECO:0000259" key="13">
    <source>
        <dbReference type="Pfam" id="PF04101"/>
    </source>
</evidence>
<dbReference type="EC" id="2.4.1.227" evidence="10"/>
<keyword evidence="1 10" id="KW-1003">Cell membrane</keyword>
<dbReference type="SUPFAM" id="SSF53756">
    <property type="entry name" value="UDP-Glycosyltransferase/glycogen phosphorylase"/>
    <property type="match status" value="1"/>
</dbReference>
<reference evidence="14 15" key="1">
    <citation type="journal article" date="2019" name="Nat. Microbiol.">
        <title>Mediterranean grassland soil C-N compound turnover is dependent on rainfall and depth, and is mediated by genomically divergent microorganisms.</title>
        <authorList>
            <person name="Diamond S."/>
            <person name="Andeer P.F."/>
            <person name="Li Z."/>
            <person name="Crits-Christoph A."/>
            <person name="Burstein D."/>
            <person name="Anantharaman K."/>
            <person name="Lane K.R."/>
            <person name="Thomas B.C."/>
            <person name="Pan C."/>
            <person name="Northen T.R."/>
            <person name="Banfield J.F."/>
        </authorList>
    </citation>
    <scope>NUCLEOTIDE SEQUENCE [LARGE SCALE GENOMIC DNA]</scope>
    <source>
        <strain evidence="14">WS_1</strain>
    </source>
</reference>
<dbReference type="GO" id="GO:0008360">
    <property type="term" value="P:regulation of cell shape"/>
    <property type="evidence" value="ECO:0007669"/>
    <property type="project" value="UniProtKB-KW"/>
</dbReference>
<feature type="binding site" evidence="10">
    <location>
        <begin position="45"/>
        <end position="47"/>
    </location>
    <ligand>
        <name>UDP-N-acetyl-alpha-D-glucosamine</name>
        <dbReference type="ChEBI" id="CHEBI:57705"/>
    </ligand>
</feature>
<comment type="subcellular location">
    <subcellularLocation>
        <location evidence="10">Cell membrane</location>
        <topology evidence="10">Peripheral membrane protein</topology>
        <orientation evidence="10">Cytoplasmic side</orientation>
    </subcellularLocation>
</comment>
<keyword evidence="8 10" id="KW-0131">Cell cycle</keyword>
<comment type="caution">
    <text evidence="10">Lacks conserved residue(s) required for the propagation of feature annotation.</text>
</comment>
<feature type="domain" description="Glycosyltransferase family 28 N-terminal" evidence="12">
    <location>
        <begin position="38"/>
        <end position="177"/>
    </location>
</feature>
<feature type="compositionally biased region" description="Basic and acidic residues" evidence="11">
    <location>
        <begin position="18"/>
        <end position="27"/>
    </location>
</feature>
<evidence type="ECO:0000256" key="2">
    <source>
        <dbReference type="ARBA" id="ARBA00022618"/>
    </source>
</evidence>
<evidence type="ECO:0000259" key="12">
    <source>
        <dbReference type="Pfam" id="PF03033"/>
    </source>
</evidence>
<dbReference type="GO" id="GO:0051301">
    <property type="term" value="P:cell division"/>
    <property type="evidence" value="ECO:0007669"/>
    <property type="project" value="UniProtKB-KW"/>
</dbReference>
<keyword evidence="6 10" id="KW-0573">Peptidoglycan synthesis</keyword>
<comment type="pathway">
    <text evidence="10">Cell wall biogenesis; peptidoglycan biosynthesis.</text>
</comment>
<dbReference type="GO" id="GO:0050511">
    <property type="term" value="F:undecaprenyldiphospho-muramoylpentapeptide beta-N-acetylglucosaminyltransferase activity"/>
    <property type="evidence" value="ECO:0007669"/>
    <property type="project" value="UniProtKB-UniRule"/>
</dbReference>
<evidence type="ECO:0000313" key="14">
    <source>
        <dbReference type="EMBL" id="TMQ49176.1"/>
    </source>
</evidence>
<dbReference type="Pfam" id="PF04101">
    <property type="entry name" value="Glyco_tran_28_C"/>
    <property type="match status" value="1"/>
</dbReference>
<dbReference type="Pfam" id="PF03033">
    <property type="entry name" value="Glyco_transf_28"/>
    <property type="match status" value="1"/>
</dbReference>
<dbReference type="UniPathway" id="UPA00219"/>
<comment type="similarity">
    <text evidence="10">Belongs to the glycosyltransferase 28 family. MurG subfamily.</text>
</comment>
<keyword evidence="4 10" id="KW-0808">Transferase</keyword>
<feature type="region of interest" description="Disordered" evidence="11">
    <location>
        <begin position="1"/>
        <end position="28"/>
    </location>
</feature>
<feature type="binding site" evidence="10">
    <location>
        <position position="231"/>
    </location>
    <ligand>
        <name>UDP-N-acetyl-alpha-D-glucosamine</name>
        <dbReference type="ChEBI" id="CHEBI:57705"/>
    </ligand>
</feature>
<dbReference type="AlphaFoldDB" id="A0A538SCU9"/>
<dbReference type="NCBIfam" id="TIGR01133">
    <property type="entry name" value="murG"/>
    <property type="match status" value="1"/>
</dbReference>
<dbReference type="PANTHER" id="PTHR21015:SF22">
    <property type="entry name" value="GLYCOSYLTRANSFERASE"/>
    <property type="match status" value="1"/>
</dbReference>
<dbReference type="Proteomes" id="UP000316292">
    <property type="component" value="Unassembled WGS sequence"/>
</dbReference>
<evidence type="ECO:0000256" key="8">
    <source>
        <dbReference type="ARBA" id="ARBA00023306"/>
    </source>
</evidence>
<dbReference type="HAMAP" id="MF_00033">
    <property type="entry name" value="MurG"/>
    <property type="match status" value="1"/>
</dbReference>
<evidence type="ECO:0000256" key="6">
    <source>
        <dbReference type="ARBA" id="ARBA00022984"/>
    </source>
</evidence>
<dbReference type="InterPro" id="IPR007235">
    <property type="entry name" value="Glyco_trans_28_C"/>
</dbReference>
<accession>A0A538SCU9</accession>
<dbReference type="GO" id="GO:0051991">
    <property type="term" value="F:UDP-N-acetyl-D-glucosamine:N-acetylmuramoyl-L-alanyl-D-glutamyl-meso-2,6-diaminopimelyl-D-alanyl-D-alanine-diphosphoundecaprenol 4-beta-N-acetylglucosaminlytransferase activity"/>
    <property type="evidence" value="ECO:0007669"/>
    <property type="project" value="RHEA"/>
</dbReference>
<evidence type="ECO:0000256" key="11">
    <source>
        <dbReference type="SAM" id="MobiDB-lite"/>
    </source>
</evidence>
<name>A0A538SCU9_UNCEI</name>
<dbReference type="Gene3D" id="3.40.50.2000">
    <property type="entry name" value="Glycogen Phosphorylase B"/>
    <property type="match status" value="2"/>
</dbReference>
<protein>
    <recommendedName>
        <fullName evidence="10">UDP-N-acetylglucosamine--N-acetylmuramyl-(pentapeptide) pyrophosphoryl-undecaprenol N-acetylglucosamine transferase</fullName>
        <ecNumber evidence="10">2.4.1.227</ecNumber>
    </recommendedName>
    <alternativeName>
        <fullName evidence="10">Undecaprenyl-PP-MurNAc-pentapeptide-UDPGlcNAc GlcNAc transferase</fullName>
    </alternativeName>
</protein>
<organism evidence="14 15">
    <name type="scientific">Eiseniibacteriota bacterium</name>
    <dbReference type="NCBI Taxonomy" id="2212470"/>
    <lineage>
        <taxon>Bacteria</taxon>
        <taxon>Candidatus Eiseniibacteriota</taxon>
    </lineage>
</organism>
<evidence type="ECO:0000256" key="10">
    <source>
        <dbReference type="HAMAP-Rule" id="MF_00033"/>
    </source>
</evidence>
<feature type="binding site" evidence="10">
    <location>
        <position position="330"/>
    </location>
    <ligand>
        <name>UDP-N-acetyl-alpha-D-glucosamine</name>
        <dbReference type="ChEBI" id="CHEBI:57705"/>
    </ligand>
</feature>
<dbReference type="InterPro" id="IPR006009">
    <property type="entry name" value="GlcNAc_MurG"/>
</dbReference>
<dbReference type="EMBL" id="VBOR01000060">
    <property type="protein sequence ID" value="TMQ49176.1"/>
    <property type="molecule type" value="Genomic_DNA"/>
</dbReference>
<dbReference type="GO" id="GO:0071555">
    <property type="term" value="P:cell wall organization"/>
    <property type="evidence" value="ECO:0007669"/>
    <property type="project" value="UniProtKB-KW"/>
</dbReference>
<feature type="domain" description="Glycosyl transferase family 28 C-terminal" evidence="13">
    <location>
        <begin position="224"/>
        <end position="388"/>
    </location>
</feature>
<dbReference type="CDD" id="cd03785">
    <property type="entry name" value="GT28_MurG"/>
    <property type="match status" value="1"/>
</dbReference>
<comment type="function">
    <text evidence="10">Cell wall formation. Catalyzes the transfer of a GlcNAc subunit on undecaprenyl-pyrophosphoryl-MurNAc-pentapeptide (lipid intermediate I) to form undecaprenyl-pyrophosphoryl-MurNAc-(pentapeptide)GlcNAc (lipid intermediate II).</text>
</comment>
<dbReference type="GO" id="GO:0009252">
    <property type="term" value="P:peptidoglycan biosynthetic process"/>
    <property type="evidence" value="ECO:0007669"/>
    <property type="project" value="UniProtKB-UniRule"/>
</dbReference>
<comment type="caution">
    <text evidence="14">The sequence shown here is derived from an EMBL/GenBank/DDBJ whole genome shotgun (WGS) entry which is preliminary data.</text>
</comment>
<keyword evidence="2 10" id="KW-0132">Cell division</keyword>
<keyword evidence="7 10" id="KW-0472">Membrane</keyword>
<evidence type="ECO:0000256" key="4">
    <source>
        <dbReference type="ARBA" id="ARBA00022679"/>
    </source>
</evidence>
<dbReference type="PANTHER" id="PTHR21015">
    <property type="entry name" value="UDP-N-ACETYLGLUCOSAMINE--N-ACETYLMURAMYL-(PENTAPEPTIDE) PYROPHOSPHORYL-UNDECAPRENOL N-ACETYLGLUCOSAMINE TRANSFERASE 1"/>
    <property type="match status" value="1"/>
</dbReference>
<feature type="binding site" evidence="10">
    <location>
        <position position="201"/>
    </location>
    <ligand>
        <name>UDP-N-acetyl-alpha-D-glucosamine</name>
        <dbReference type="ChEBI" id="CHEBI:57705"/>
    </ligand>
</feature>
<feature type="binding site" evidence="10">
    <location>
        <position position="159"/>
    </location>
    <ligand>
        <name>UDP-N-acetyl-alpha-D-glucosamine</name>
        <dbReference type="ChEBI" id="CHEBI:57705"/>
    </ligand>
</feature>
<dbReference type="GO" id="GO:0005886">
    <property type="term" value="C:plasma membrane"/>
    <property type="evidence" value="ECO:0007669"/>
    <property type="project" value="UniProtKB-SubCell"/>
</dbReference>
<evidence type="ECO:0000256" key="9">
    <source>
        <dbReference type="ARBA" id="ARBA00023316"/>
    </source>
</evidence>
<dbReference type="GO" id="GO:0005975">
    <property type="term" value="P:carbohydrate metabolic process"/>
    <property type="evidence" value="ECO:0007669"/>
    <property type="project" value="InterPro"/>
</dbReference>
<gene>
    <name evidence="10 14" type="primary">murG</name>
    <name evidence="14" type="ORF">E6K71_05395</name>
</gene>
<evidence type="ECO:0000256" key="1">
    <source>
        <dbReference type="ARBA" id="ARBA00022475"/>
    </source>
</evidence>
<evidence type="ECO:0000313" key="15">
    <source>
        <dbReference type="Proteomes" id="UP000316292"/>
    </source>
</evidence>
<keyword evidence="5 10" id="KW-0133">Cell shape</keyword>
<comment type="catalytic activity">
    <reaction evidence="10">
        <text>di-trans,octa-cis-undecaprenyl diphospho-N-acetyl-alpha-D-muramoyl-L-alanyl-D-glutamyl-meso-2,6-diaminopimeloyl-D-alanyl-D-alanine + UDP-N-acetyl-alpha-D-glucosamine = di-trans,octa-cis-undecaprenyl diphospho-[N-acetyl-alpha-D-glucosaminyl-(1-&gt;4)]-N-acetyl-alpha-D-muramoyl-L-alanyl-D-glutamyl-meso-2,6-diaminopimeloyl-D-alanyl-D-alanine + UDP + H(+)</text>
        <dbReference type="Rhea" id="RHEA:31227"/>
        <dbReference type="ChEBI" id="CHEBI:15378"/>
        <dbReference type="ChEBI" id="CHEBI:57705"/>
        <dbReference type="ChEBI" id="CHEBI:58223"/>
        <dbReference type="ChEBI" id="CHEBI:61387"/>
        <dbReference type="ChEBI" id="CHEBI:61388"/>
        <dbReference type="EC" id="2.4.1.227"/>
    </reaction>
</comment>